<gene>
    <name evidence="1" type="ORF">HYQ45_003484</name>
</gene>
<dbReference type="AlphaFoldDB" id="A0A8I3AY69"/>
<organism evidence="1 2">
    <name type="scientific">Verticillium longisporum</name>
    <name type="common">Verticillium dahliae var. longisporum</name>
    <dbReference type="NCBI Taxonomy" id="100787"/>
    <lineage>
        <taxon>Eukaryota</taxon>
        <taxon>Fungi</taxon>
        <taxon>Dikarya</taxon>
        <taxon>Ascomycota</taxon>
        <taxon>Pezizomycotina</taxon>
        <taxon>Sordariomycetes</taxon>
        <taxon>Hypocreomycetidae</taxon>
        <taxon>Glomerellales</taxon>
        <taxon>Plectosphaerellaceae</taxon>
        <taxon>Verticillium</taxon>
    </lineage>
</organism>
<accession>A0A8I3AY69</accession>
<reference evidence="1" key="1">
    <citation type="journal article" date="2021" name="Mol. Plant Pathol.">
        <title>A 20-kb lineage-specific genomic region tames virulence in pathogenic amphidiploid Verticillium longisporum.</title>
        <authorList>
            <person name="Harting R."/>
            <person name="Starke J."/>
            <person name="Kusch H."/>
            <person name="Poggeler S."/>
            <person name="Maurus I."/>
            <person name="Schluter R."/>
            <person name="Landesfeind M."/>
            <person name="Bulla I."/>
            <person name="Nowrousian M."/>
            <person name="de Jonge R."/>
            <person name="Stahlhut G."/>
            <person name="Hoff K.J."/>
            <person name="Asshauer K.P."/>
            <person name="Thurmer A."/>
            <person name="Stanke M."/>
            <person name="Daniel R."/>
            <person name="Morgenstern B."/>
            <person name="Thomma B.P.H.J."/>
            <person name="Kronstad J.W."/>
            <person name="Braus-Stromeyer S.A."/>
            <person name="Braus G.H."/>
        </authorList>
    </citation>
    <scope>NUCLEOTIDE SEQUENCE</scope>
    <source>
        <strain evidence="1">Vl32</strain>
    </source>
</reference>
<evidence type="ECO:0000313" key="2">
    <source>
        <dbReference type="Proteomes" id="UP000689129"/>
    </source>
</evidence>
<dbReference type="OrthoDB" id="5423818at2759"/>
<evidence type="ECO:0000313" key="1">
    <source>
        <dbReference type="EMBL" id="KAG7139576.1"/>
    </source>
</evidence>
<proteinExistence type="predicted"/>
<dbReference type="Proteomes" id="UP000689129">
    <property type="component" value="Unassembled WGS sequence"/>
</dbReference>
<sequence length="278" mass="31495">MATALTPGEQDPTTLTGDHWTFDGDQMDLGLVSHEDYNYSDTLFHPPANFLSTIETLFAAPPTIPKPLVPNLSLQPVDLMCSVSDTHQLLSLASQPISEQKTMGQCLSPSCRRFITATLRTFPRLMAQPAKWPPFIHPLVSSLHFDEQDMEPPPTTLQPLKPLAACRVISQGFVARSEGSMDFLWRSIEAEERWIKSDMQKFSLGELLAAMQAMVIYTIMRMIDFGPDYFTENDGMIVTMQDLAYVYSSRVPGPFSPPHERKVGLRWKDWLCEEVRRR</sequence>
<protein>
    <submittedName>
        <fullName evidence="1">Uncharacterized protein</fullName>
    </submittedName>
</protein>
<name>A0A8I3AY69_VERLO</name>
<comment type="caution">
    <text evidence="1">The sequence shown here is derived from an EMBL/GenBank/DDBJ whole genome shotgun (WGS) entry which is preliminary data.</text>
</comment>
<dbReference type="EMBL" id="JAEMWZ010000055">
    <property type="protein sequence ID" value="KAG7139576.1"/>
    <property type="molecule type" value="Genomic_DNA"/>
</dbReference>